<name>L8GP10_ACACF</name>
<sequence>MATKKIRKKPCYELMNWFSLAQIVEMIEAEKRRKQRLEWYLQEVMLEKETLVNEPAMLPWHSRCLILPSELSPVTVTSLLKAPTSLTTAGDWRHGSSEEEQLNFNNSGDDLDQATQLAREQWDPSELWWQDAFPDPLANPTVTYGCPF</sequence>
<dbReference type="RefSeq" id="XP_004336942.1">
    <property type="nucleotide sequence ID" value="XM_004336894.1"/>
</dbReference>
<dbReference type="EMBL" id="KB008040">
    <property type="protein sequence ID" value="ELR14929.1"/>
    <property type="molecule type" value="Genomic_DNA"/>
</dbReference>
<reference evidence="1 2" key="1">
    <citation type="journal article" date="2013" name="Genome Biol.">
        <title>Genome of Acanthamoeba castellanii highlights extensive lateral gene transfer and early evolution of tyrosine kinase signaling.</title>
        <authorList>
            <person name="Clarke M."/>
            <person name="Lohan A.J."/>
            <person name="Liu B."/>
            <person name="Lagkouvardos I."/>
            <person name="Roy S."/>
            <person name="Zafar N."/>
            <person name="Bertelli C."/>
            <person name="Schilde C."/>
            <person name="Kianianmomeni A."/>
            <person name="Burglin T.R."/>
            <person name="Frech C."/>
            <person name="Turcotte B."/>
            <person name="Kopec K.O."/>
            <person name="Synnott J.M."/>
            <person name="Choo C."/>
            <person name="Paponov I."/>
            <person name="Finkler A."/>
            <person name="Soon Heng Tan C."/>
            <person name="Hutchins A.P."/>
            <person name="Weinmeier T."/>
            <person name="Rattei T."/>
            <person name="Chu J.S."/>
            <person name="Gimenez G."/>
            <person name="Irimia M."/>
            <person name="Rigden D.J."/>
            <person name="Fitzpatrick D.A."/>
            <person name="Lorenzo-Morales J."/>
            <person name="Bateman A."/>
            <person name="Chiu C.H."/>
            <person name="Tang P."/>
            <person name="Hegemann P."/>
            <person name="Fromm H."/>
            <person name="Raoult D."/>
            <person name="Greub G."/>
            <person name="Miranda-Saavedra D."/>
            <person name="Chen N."/>
            <person name="Nash P."/>
            <person name="Ginger M.L."/>
            <person name="Horn M."/>
            <person name="Schaap P."/>
            <person name="Caler L."/>
            <person name="Loftus B."/>
        </authorList>
    </citation>
    <scope>NUCLEOTIDE SEQUENCE [LARGE SCALE GENOMIC DNA]</scope>
    <source>
        <strain evidence="1 2">Neff</strain>
    </source>
</reference>
<accession>L8GP10</accession>
<dbReference type="Proteomes" id="UP000011083">
    <property type="component" value="Unassembled WGS sequence"/>
</dbReference>
<proteinExistence type="predicted"/>
<protein>
    <submittedName>
        <fullName evidence="1">Uncharacterized protein</fullName>
    </submittedName>
</protein>
<gene>
    <name evidence="1" type="ORF">ACA1_051520</name>
</gene>
<dbReference type="GeneID" id="14915564"/>
<dbReference type="VEuPathDB" id="AmoebaDB:ACA1_051520"/>
<dbReference type="AlphaFoldDB" id="L8GP10"/>
<keyword evidence="2" id="KW-1185">Reference proteome</keyword>
<evidence type="ECO:0000313" key="1">
    <source>
        <dbReference type="EMBL" id="ELR14929.1"/>
    </source>
</evidence>
<evidence type="ECO:0000313" key="2">
    <source>
        <dbReference type="Proteomes" id="UP000011083"/>
    </source>
</evidence>
<dbReference type="KEGG" id="acan:ACA1_051520"/>
<organism evidence="1 2">
    <name type="scientific">Acanthamoeba castellanii (strain ATCC 30010 / Neff)</name>
    <dbReference type="NCBI Taxonomy" id="1257118"/>
    <lineage>
        <taxon>Eukaryota</taxon>
        <taxon>Amoebozoa</taxon>
        <taxon>Discosea</taxon>
        <taxon>Longamoebia</taxon>
        <taxon>Centramoebida</taxon>
        <taxon>Acanthamoebidae</taxon>
        <taxon>Acanthamoeba</taxon>
    </lineage>
</organism>